<feature type="non-terminal residue" evidence="1">
    <location>
        <position position="1"/>
    </location>
</feature>
<gene>
    <name evidence="1" type="ORF">PGLA1383_LOCUS32787</name>
</gene>
<sequence>DLERQLGTVLIVEASFQGDARRYGAKALPRRLVVAVEDPPDKEGSPSRRHGTFESFTTKVAALLLTRGIQLPIVSVRRRNALDYQQLLGRIAAFVQTGRIGDEASHSSPSSRHKPIG</sequence>
<evidence type="ECO:0000313" key="1">
    <source>
        <dbReference type="EMBL" id="CAE8615068.1"/>
    </source>
</evidence>
<evidence type="ECO:0000313" key="2">
    <source>
        <dbReference type="Proteomes" id="UP000654075"/>
    </source>
</evidence>
<proteinExistence type="predicted"/>
<keyword evidence="2" id="KW-1185">Reference proteome</keyword>
<dbReference type="EMBL" id="CAJNNV010025554">
    <property type="protein sequence ID" value="CAE8615068.1"/>
    <property type="molecule type" value="Genomic_DNA"/>
</dbReference>
<name>A0A813FXD2_POLGL</name>
<dbReference type="Proteomes" id="UP000654075">
    <property type="component" value="Unassembled WGS sequence"/>
</dbReference>
<organism evidence="1 2">
    <name type="scientific">Polarella glacialis</name>
    <name type="common">Dinoflagellate</name>
    <dbReference type="NCBI Taxonomy" id="89957"/>
    <lineage>
        <taxon>Eukaryota</taxon>
        <taxon>Sar</taxon>
        <taxon>Alveolata</taxon>
        <taxon>Dinophyceae</taxon>
        <taxon>Suessiales</taxon>
        <taxon>Suessiaceae</taxon>
        <taxon>Polarella</taxon>
    </lineage>
</organism>
<dbReference type="AlphaFoldDB" id="A0A813FXD2"/>
<accession>A0A813FXD2</accession>
<reference evidence="1" key="1">
    <citation type="submission" date="2021-02" db="EMBL/GenBank/DDBJ databases">
        <authorList>
            <person name="Dougan E. K."/>
            <person name="Rhodes N."/>
            <person name="Thang M."/>
            <person name="Chan C."/>
        </authorList>
    </citation>
    <scope>NUCLEOTIDE SEQUENCE</scope>
</reference>
<comment type="caution">
    <text evidence="1">The sequence shown here is derived from an EMBL/GenBank/DDBJ whole genome shotgun (WGS) entry which is preliminary data.</text>
</comment>
<protein>
    <submittedName>
        <fullName evidence="1">Uncharacterized protein</fullName>
    </submittedName>
</protein>
<feature type="non-terminal residue" evidence="1">
    <location>
        <position position="117"/>
    </location>
</feature>